<organism evidence="8 9">
    <name type="scientific">Flavilitoribacter nigricans (strain ATCC 23147 / DSM 23189 / NBRC 102662 / NCIMB 1420 / SS-2)</name>
    <name type="common">Lewinella nigricans</name>
    <dbReference type="NCBI Taxonomy" id="1122177"/>
    <lineage>
        <taxon>Bacteria</taxon>
        <taxon>Pseudomonadati</taxon>
        <taxon>Bacteroidota</taxon>
        <taxon>Saprospiria</taxon>
        <taxon>Saprospirales</taxon>
        <taxon>Lewinellaceae</taxon>
        <taxon>Flavilitoribacter</taxon>
    </lineage>
</organism>
<evidence type="ECO:0000313" key="9">
    <source>
        <dbReference type="Proteomes" id="UP000223913"/>
    </source>
</evidence>
<keyword evidence="6" id="KW-0106">Calcium</keyword>
<evidence type="ECO:0000256" key="2">
    <source>
        <dbReference type="ARBA" id="ARBA00008779"/>
    </source>
</evidence>
<dbReference type="OrthoDB" id="1390125at2"/>
<keyword evidence="9" id="KW-1185">Reference proteome</keyword>
<dbReference type="InterPro" id="IPR000917">
    <property type="entry name" value="Sulfatase_N"/>
</dbReference>
<dbReference type="PANTHER" id="PTHR42693:SF42">
    <property type="entry name" value="ARYLSULFATASE G"/>
    <property type="match status" value="1"/>
</dbReference>
<evidence type="ECO:0000256" key="3">
    <source>
        <dbReference type="ARBA" id="ARBA00022723"/>
    </source>
</evidence>
<keyword evidence="3" id="KW-0479">Metal-binding</keyword>
<dbReference type="Gene3D" id="3.40.720.10">
    <property type="entry name" value="Alkaline Phosphatase, subunit A"/>
    <property type="match status" value="1"/>
</dbReference>
<dbReference type="Pfam" id="PF00884">
    <property type="entry name" value="Sulfatase"/>
    <property type="match status" value="1"/>
</dbReference>
<sequence length="469" mass="52555">MLTNNFWSTKIWLLLPVFLWTFPALAQEKLNIVLFLVDDLGYYDLSFTGSELYETHNIDALAAAGVWFSNAYVAHPRCVPSRYALQTGKFPARSRIPGDKGQIGPTEQTLGLAFQQADYTTFFAGKWHLGKKEAYWPQHQGYDINVGGCAAGAPISYFYPYNRAKPGDKSNHREIVDLEDGTAGAYLTDHLTDKAIAFIRDHKDGPFFATLAHYAVHTPFQAKPELVRKYRQKLRAMKLEGPEYLPKDGATKMLQDNAVYAAMIESMDKSLGRLVRVLKEEGLYDNTVIIFTSDHGGLSNRGASSQRQLATANLPLRAGKGHVYEGGIKVPFILRMPGTDKAGSVCTALTINTDIFPTLLDIAGIPLRPDDHLDGRSMLPLLRGEQVESRTFYWHSPRGRPGSTGDRNCSAIRTGNLKLIDFYEEQRLELYDLEADPYEANNLVNSQAKLAEELHKKLNQWKKTIHAIQ</sequence>
<name>A0A2D0NDS7_FLAN2</name>
<keyword evidence="4" id="KW-0732">Signal</keyword>
<protein>
    <submittedName>
        <fullName evidence="8">Sulfatase</fullName>
    </submittedName>
</protein>
<dbReference type="InterPro" id="IPR050738">
    <property type="entry name" value="Sulfatase"/>
</dbReference>
<keyword evidence="5" id="KW-0378">Hydrolase</keyword>
<accession>A0A2D0NDS7</accession>
<dbReference type="Gene3D" id="3.30.1120.10">
    <property type="match status" value="1"/>
</dbReference>
<dbReference type="PANTHER" id="PTHR42693">
    <property type="entry name" value="ARYLSULFATASE FAMILY MEMBER"/>
    <property type="match status" value="1"/>
</dbReference>
<evidence type="ECO:0000256" key="5">
    <source>
        <dbReference type="ARBA" id="ARBA00022801"/>
    </source>
</evidence>
<dbReference type="GO" id="GO:0004065">
    <property type="term" value="F:arylsulfatase activity"/>
    <property type="evidence" value="ECO:0007669"/>
    <property type="project" value="TreeGrafter"/>
</dbReference>
<evidence type="ECO:0000256" key="4">
    <source>
        <dbReference type="ARBA" id="ARBA00022729"/>
    </source>
</evidence>
<dbReference type="InterPro" id="IPR017850">
    <property type="entry name" value="Alkaline_phosphatase_core_sf"/>
</dbReference>
<evidence type="ECO:0000256" key="6">
    <source>
        <dbReference type="ARBA" id="ARBA00022837"/>
    </source>
</evidence>
<dbReference type="GO" id="GO:0046872">
    <property type="term" value="F:metal ion binding"/>
    <property type="evidence" value="ECO:0007669"/>
    <property type="project" value="UniProtKB-KW"/>
</dbReference>
<comment type="caution">
    <text evidence="8">The sequence shown here is derived from an EMBL/GenBank/DDBJ whole genome shotgun (WGS) entry which is preliminary data.</text>
</comment>
<comment type="similarity">
    <text evidence="2">Belongs to the sulfatase family.</text>
</comment>
<dbReference type="CDD" id="cd16144">
    <property type="entry name" value="ARS_like"/>
    <property type="match status" value="1"/>
</dbReference>
<reference evidence="8 9" key="1">
    <citation type="submission" date="2017-10" db="EMBL/GenBank/DDBJ databases">
        <title>The draft genome sequence of Lewinella nigricans NBRC 102662.</title>
        <authorList>
            <person name="Wang K."/>
        </authorList>
    </citation>
    <scope>NUCLEOTIDE SEQUENCE [LARGE SCALE GENOMIC DNA]</scope>
    <source>
        <strain evidence="8 9">NBRC 102662</strain>
    </source>
</reference>
<dbReference type="Proteomes" id="UP000223913">
    <property type="component" value="Unassembled WGS sequence"/>
</dbReference>
<dbReference type="AlphaFoldDB" id="A0A2D0NDS7"/>
<comment type="cofactor">
    <cofactor evidence="1">
        <name>Ca(2+)</name>
        <dbReference type="ChEBI" id="CHEBI:29108"/>
    </cofactor>
</comment>
<evidence type="ECO:0000259" key="7">
    <source>
        <dbReference type="Pfam" id="PF00884"/>
    </source>
</evidence>
<proteinExistence type="inferred from homology"/>
<gene>
    <name evidence="8" type="ORF">CRP01_09645</name>
</gene>
<dbReference type="SUPFAM" id="SSF53649">
    <property type="entry name" value="Alkaline phosphatase-like"/>
    <property type="match status" value="1"/>
</dbReference>
<evidence type="ECO:0000313" key="8">
    <source>
        <dbReference type="EMBL" id="PHN06558.1"/>
    </source>
</evidence>
<evidence type="ECO:0000256" key="1">
    <source>
        <dbReference type="ARBA" id="ARBA00001913"/>
    </source>
</evidence>
<dbReference type="EMBL" id="PDUD01000017">
    <property type="protein sequence ID" value="PHN06558.1"/>
    <property type="molecule type" value="Genomic_DNA"/>
</dbReference>
<feature type="domain" description="Sulfatase N-terminal" evidence="7">
    <location>
        <begin position="31"/>
        <end position="365"/>
    </location>
</feature>
<dbReference type="RefSeq" id="WP_099149814.1">
    <property type="nucleotide sequence ID" value="NZ_PDUD01000017.1"/>
</dbReference>